<protein>
    <submittedName>
        <fullName evidence="2">Unannotated protein</fullName>
    </submittedName>
</protein>
<evidence type="ECO:0000313" key="6">
    <source>
        <dbReference type="EMBL" id="CAB4692962.1"/>
    </source>
</evidence>
<dbReference type="EMBL" id="CAEUNJ010000083">
    <property type="protein sequence ID" value="CAB4372563.1"/>
    <property type="molecule type" value="Genomic_DNA"/>
</dbReference>
<evidence type="ECO:0000313" key="7">
    <source>
        <dbReference type="EMBL" id="CAB4946131.1"/>
    </source>
</evidence>
<sequence length="93" mass="10547">MSVLSDLRRRALTKGLFGGSRVWLFLGIAAWSLRALKWALRPDPKTVYKGRLLVGETIVLTHEPAAPTRRKRRKAKKAERRSRSKPEPLSGRA</sequence>
<feature type="compositionally biased region" description="Basic residues" evidence="1">
    <location>
        <begin position="68"/>
        <end position="83"/>
    </location>
</feature>
<evidence type="ECO:0000313" key="3">
    <source>
        <dbReference type="EMBL" id="CAB4372563.1"/>
    </source>
</evidence>
<name>A0A6J5ZY16_9ZZZZ</name>
<proteinExistence type="predicted"/>
<accession>A0A6J5ZY16</accession>
<dbReference type="EMBL" id="CAEZTY010000016">
    <property type="protein sequence ID" value="CAB4581366.1"/>
    <property type="molecule type" value="Genomic_DNA"/>
</dbReference>
<evidence type="ECO:0000313" key="9">
    <source>
        <dbReference type="EMBL" id="CAB5072802.1"/>
    </source>
</evidence>
<organism evidence="2">
    <name type="scientific">freshwater metagenome</name>
    <dbReference type="NCBI Taxonomy" id="449393"/>
    <lineage>
        <taxon>unclassified sequences</taxon>
        <taxon>metagenomes</taxon>
        <taxon>ecological metagenomes</taxon>
    </lineage>
</organism>
<feature type="region of interest" description="Disordered" evidence="1">
    <location>
        <begin position="64"/>
        <end position="93"/>
    </location>
</feature>
<reference evidence="2" key="1">
    <citation type="submission" date="2020-05" db="EMBL/GenBank/DDBJ databases">
        <authorList>
            <person name="Chiriac C."/>
            <person name="Salcher M."/>
            <person name="Ghai R."/>
            <person name="Kavagutti S V."/>
        </authorList>
    </citation>
    <scope>NUCLEOTIDE SEQUENCE</scope>
</reference>
<evidence type="ECO:0000313" key="5">
    <source>
        <dbReference type="EMBL" id="CAB4625481.1"/>
    </source>
</evidence>
<evidence type="ECO:0000313" key="4">
    <source>
        <dbReference type="EMBL" id="CAB4581366.1"/>
    </source>
</evidence>
<dbReference type="EMBL" id="CAESAL010000090">
    <property type="protein sequence ID" value="CAB4346099.1"/>
    <property type="molecule type" value="Genomic_DNA"/>
</dbReference>
<evidence type="ECO:0000313" key="2">
    <source>
        <dbReference type="EMBL" id="CAB4346099.1"/>
    </source>
</evidence>
<dbReference type="EMBL" id="CAFBRD010000002">
    <property type="protein sequence ID" value="CAB5072802.1"/>
    <property type="molecule type" value="Genomic_DNA"/>
</dbReference>
<dbReference type="EMBL" id="CAFBNJ010000018">
    <property type="protein sequence ID" value="CAB4946131.1"/>
    <property type="molecule type" value="Genomic_DNA"/>
</dbReference>
<gene>
    <name evidence="4" type="ORF">UFOPK1762_00650</name>
    <name evidence="5" type="ORF">UFOPK1906_01143</name>
    <name evidence="6" type="ORF">UFOPK2624_00086</name>
    <name evidence="2" type="ORF">UFOPK3331_01726</name>
    <name evidence="7" type="ORF">UFOPK3785_00524</name>
    <name evidence="8" type="ORF">UFOPK3927_00747</name>
    <name evidence="3" type="ORF">UFOPK4201_01607</name>
    <name evidence="9" type="ORF">UFOPK4371_00076</name>
</gene>
<dbReference type="EMBL" id="CAFBOK010000072">
    <property type="protein sequence ID" value="CAB4981617.1"/>
    <property type="molecule type" value="Genomic_DNA"/>
</dbReference>
<evidence type="ECO:0000313" key="8">
    <source>
        <dbReference type="EMBL" id="CAB4981617.1"/>
    </source>
</evidence>
<dbReference type="AlphaFoldDB" id="A0A6J5ZY16"/>
<evidence type="ECO:0000256" key="1">
    <source>
        <dbReference type="SAM" id="MobiDB-lite"/>
    </source>
</evidence>
<dbReference type="EMBL" id="CAEZXY010000002">
    <property type="protein sequence ID" value="CAB4692962.1"/>
    <property type="molecule type" value="Genomic_DNA"/>
</dbReference>
<dbReference type="EMBL" id="CAEZVC010000069">
    <property type="protein sequence ID" value="CAB4625481.1"/>
    <property type="molecule type" value="Genomic_DNA"/>
</dbReference>